<dbReference type="KEGG" id="zpl:ZBT109_0306"/>
<dbReference type="AlphaFoldDB" id="A0A348HBU4"/>
<organism evidence="1 2">
    <name type="scientific">Zymobacter palmae</name>
    <dbReference type="NCBI Taxonomy" id="33074"/>
    <lineage>
        <taxon>Bacteria</taxon>
        <taxon>Pseudomonadati</taxon>
        <taxon>Pseudomonadota</taxon>
        <taxon>Gammaproteobacteria</taxon>
        <taxon>Oceanospirillales</taxon>
        <taxon>Halomonadaceae</taxon>
        <taxon>Zymobacter group</taxon>
        <taxon>Zymobacter</taxon>
    </lineage>
</organism>
<name>A0A348HBU4_9GAMM</name>
<dbReference type="EMBL" id="AP018933">
    <property type="protein sequence ID" value="BBG29096.1"/>
    <property type="molecule type" value="Genomic_DNA"/>
</dbReference>
<reference evidence="1 2" key="1">
    <citation type="submission" date="2018-09" db="EMBL/GenBank/DDBJ databases">
        <title>Zymobacter palmae IAM14233 (=T109) whole genome analysis.</title>
        <authorList>
            <person name="Yanase H."/>
        </authorList>
    </citation>
    <scope>NUCLEOTIDE SEQUENCE [LARGE SCALE GENOMIC DNA]</scope>
    <source>
        <strain evidence="1 2">IAM14233</strain>
    </source>
</reference>
<proteinExistence type="predicted"/>
<protein>
    <submittedName>
        <fullName evidence="1">Anti restriction protein</fullName>
    </submittedName>
</protein>
<keyword evidence="2" id="KW-1185">Reference proteome</keyword>
<accession>A0A348HBU4</accession>
<dbReference type="AntiFam" id="ANF00072">
    <property type="entry name" value="Shadow ORF (opposite TypA)"/>
</dbReference>
<evidence type="ECO:0000313" key="2">
    <source>
        <dbReference type="Proteomes" id="UP000267342"/>
    </source>
</evidence>
<dbReference type="AntiFam" id="ANF00225">
    <property type="entry name" value="Shadow ORF (opposite tuf)"/>
</dbReference>
<sequence length="422" mass="48284">MTKGPPQGSPFMCRSYQLFNDLGNNTSTYGAATFTDCETQTIFHCDRSDQRNFHGDVIARHYHFNAFRQFTSTSYVSGTEVELRTIAFEERSVTTAFVFRQDVHFRVELGVRSDSTRLSQNLTTFDFVTFGTTQQRTNVLTCTTFVEQFAEHFNTSNGSFGGFAQTNDFDFFTSLNDTALYTTGNNGTTTRDREYVFDRHQERLINGTFRFRDVLIQGLDQVTNSGSTHTVVVFTFQRHQCRTDDDRSVVTREVVFVQKFANFHFDQLEQLFVIDHVRFVQEHNDVRNANLTRQQDVLTSLRHGAVSCRTYQDRAVHLRSTSDHVLDVVSVSRAVNVRVVTDFGLILNVSSRDSDTTFTLFRSVIDGIECTPVTTEELGGNASQGRCQRRFTMVDVADGTNVDMRFGTIKFFLSHCYNLFLY</sequence>
<evidence type="ECO:0000313" key="1">
    <source>
        <dbReference type="EMBL" id="BBG29096.1"/>
    </source>
</evidence>
<dbReference type="Proteomes" id="UP000267342">
    <property type="component" value="Chromosome"/>
</dbReference>
<gene>
    <name evidence="1" type="ORF">ZBT109_0306</name>
</gene>